<evidence type="ECO:0000256" key="1">
    <source>
        <dbReference type="SAM" id="MobiDB-lite"/>
    </source>
</evidence>
<dbReference type="AlphaFoldDB" id="A0A179H8V0"/>
<evidence type="ECO:0000313" key="3">
    <source>
        <dbReference type="Proteomes" id="UP000078240"/>
    </source>
</evidence>
<sequence length="72" mass="7591">MQRQPAAAESLGRGVATNRQEAFATTAGPISRPSAPAAGASTPISQLALAHRQETHREPAELRRLLAHGNCH</sequence>
<proteinExistence type="predicted"/>
<feature type="region of interest" description="Disordered" evidence="1">
    <location>
        <begin position="1"/>
        <end position="45"/>
    </location>
</feature>
<reference evidence="2 3" key="1">
    <citation type="submission" date="2016-01" db="EMBL/GenBank/DDBJ databases">
        <title>Biosynthesis of antibiotic leucinostatins and their inhibition on Phytophthora in bio-control Purpureocillium lilacinum.</title>
        <authorList>
            <person name="Wang G."/>
            <person name="Liu Z."/>
            <person name="Lin R."/>
            <person name="Li E."/>
            <person name="Mao Z."/>
            <person name="Ling J."/>
            <person name="Yin W."/>
            <person name="Xie B."/>
        </authorList>
    </citation>
    <scope>NUCLEOTIDE SEQUENCE [LARGE SCALE GENOMIC DNA]</scope>
    <source>
        <strain evidence="2">PLBJ-1</strain>
    </source>
</reference>
<protein>
    <submittedName>
        <fullName evidence="2">Uncharacterized protein</fullName>
    </submittedName>
</protein>
<evidence type="ECO:0000313" key="2">
    <source>
        <dbReference type="EMBL" id="OAQ86060.1"/>
    </source>
</evidence>
<organism evidence="2 3">
    <name type="scientific">Purpureocillium lilacinum</name>
    <name type="common">Paecilomyces lilacinus</name>
    <dbReference type="NCBI Taxonomy" id="33203"/>
    <lineage>
        <taxon>Eukaryota</taxon>
        <taxon>Fungi</taxon>
        <taxon>Dikarya</taxon>
        <taxon>Ascomycota</taxon>
        <taxon>Pezizomycotina</taxon>
        <taxon>Sordariomycetes</taxon>
        <taxon>Hypocreomycetidae</taxon>
        <taxon>Hypocreales</taxon>
        <taxon>Ophiocordycipitaceae</taxon>
        <taxon>Purpureocillium</taxon>
    </lineage>
</organism>
<accession>A0A179H8V0</accession>
<dbReference type="EMBL" id="LSBH01000001">
    <property type="protein sequence ID" value="OAQ86060.1"/>
    <property type="molecule type" value="Genomic_DNA"/>
</dbReference>
<comment type="caution">
    <text evidence="2">The sequence shown here is derived from an EMBL/GenBank/DDBJ whole genome shotgun (WGS) entry which is preliminary data.</text>
</comment>
<name>A0A179H8V0_PURLI</name>
<gene>
    <name evidence="2" type="ORF">VFPBJ_00100</name>
</gene>
<dbReference type="Proteomes" id="UP000078240">
    <property type="component" value="Unassembled WGS sequence"/>
</dbReference>